<accession>A0ABU9Y6F2</accession>
<dbReference type="InterPro" id="IPR015943">
    <property type="entry name" value="WD40/YVTN_repeat-like_dom_sf"/>
</dbReference>
<dbReference type="Proteomes" id="UP001419910">
    <property type="component" value="Unassembled WGS sequence"/>
</dbReference>
<reference evidence="1 2" key="1">
    <citation type="submission" date="2024-05" db="EMBL/GenBank/DDBJ databases">
        <authorList>
            <person name="Liu Q."/>
            <person name="Xin Y.-H."/>
        </authorList>
    </citation>
    <scope>NUCLEOTIDE SEQUENCE [LARGE SCALE GENOMIC DNA]</scope>
    <source>
        <strain evidence="1 2">CGMCC 1.10181</strain>
    </source>
</reference>
<evidence type="ECO:0000313" key="1">
    <source>
        <dbReference type="EMBL" id="MEN2791370.1"/>
    </source>
</evidence>
<gene>
    <name evidence="1" type="ORF">ABC974_17170</name>
</gene>
<dbReference type="RefSeq" id="WP_343890311.1">
    <property type="nucleotide sequence ID" value="NZ_BAAAEH010000032.1"/>
</dbReference>
<dbReference type="SUPFAM" id="SSF51004">
    <property type="entry name" value="C-terminal (heme d1) domain of cytochrome cd1-nitrite reductase"/>
    <property type="match status" value="1"/>
</dbReference>
<keyword evidence="2" id="KW-1185">Reference proteome</keyword>
<dbReference type="InterPro" id="IPR011048">
    <property type="entry name" value="Haem_d1_sf"/>
</dbReference>
<dbReference type="PANTHER" id="PTHR47197:SF3">
    <property type="entry name" value="DIHYDRO-HEME D1 DEHYDROGENASE"/>
    <property type="match status" value="1"/>
</dbReference>
<sequence>MSVDLVGRRLFASPQAAKAEAVISLEDFHVIKMLPVGNPHGSYFSPTLNRLFVVDGAGGEVKVFDGTTFAPIGKITLTAGADGLAYNPSTNLIYVSNGGEGSGMEHAVLSVIDPVKMEKATDIEIATSGIEGVAINIDRNVAYVNLDEDDRAVALVDLGRHQVVAKWELPGRHRAKGIAFDKIRNRLYVACRDTKMHGSVVVLDATSGRAIKTLPIRAWADGIYVDQKRGRIYVSSGLGYLESFAIGPKDTYRPLPAVETAMLAKTMFFSPDLDRVFVDVPHVGEGTEDGASIMIFKPVP</sequence>
<comment type="caution">
    <text evidence="1">The sequence shown here is derived from an EMBL/GenBank/DDBJ whole genome shotgun (WGS) entry which is preliminary data.</text>
</comment>
<dbReference type="InterPro" id="IPR051200">
    <property type="entry name" value="Host-pathogen_enzymatic-act"/>
</dbReference>
<organism evidence="1 2">
    <name type="scientific">Sphingomonas oligophenolica</name>
    <dbReference type="NCBI Taxonomy" id="301154"/>
    <lineage>
        <taxon>Bacteria</taxon>
        <taxon>Pseudomonadati</taxon>
        <taxon>Pseudomonadota</taxon>
        <taxon>Alphaproteobacteria</taxon>
        <taxon>Sphingomonadales</taxon>
        <taxon>Sphingomonadaceae</taxon>
        <taxon>Sphingomonas</taxon>
    </lineage>
</organism>
<dbReference type="EMBL" id="JBDIME010000017">
    <property type="protein sequence ID" value="MEN2791370.1"/>
    <property type="molecule type" value="Genomic_DNA"/>
</dbReference>
<evidence type="ECO:0000313" key="2">
    <source>
        <dbReference type="Proteomes" id="UP001419910"/>
    </source>
</evidence>
<proteinExistence type="predicted"/>
<dbReference type="PANTHER" id="PTHR47197">
    <property type="entry name" value="PROTEIN NIRF"/>
    <property type="match status" value="1"/>
</dbReference>
<protein>
    <submittedName>
        <fullName evidence="1">YncE family protein</fullName>
    </submittedName>
</protein>
<dbReference type="Gene3D" id="2.130.10.10">
    <property type="entry name" value="YVTN repeat-like/Quinoprotein amine dehydrogenase"/>
    <property type="match status" value="2"/>
</dbReference>
<name>A0ABU9Y6F2_9SPHN</name>